<dbReference type="PANTHER" id="PTHR10283:SF82">
    <property type="entry name" value="SOLUTE CARRIER FAMILY 13 MEMBER 2"/>
    <property type="match status" value="1"/>
</dbReference>
<sequence length="590" mass="64888">MGVKSCFRRFFNAEIWKFKDSLITVLVPLLFLPLIVIDGEDDIPTTDGSGVVYSSKKVARFGYTLIVMGIYWITECLPLPVTAVLPYVLYPLLGLRSAGSVSINYMKNTNFLLFGGLMVAISIETSELHRRLALLTLKIVGSSPRRLLLGFMLIGWFLSMWISNTAAAAMTIPIAIAVIDELKKTEEDAQKGIENASFEEADKNEIEVVEETDFDRIEVKPKRSKKSSKAENIGKAILLAIPYACSVGGTSTLTGTAPNLVLNEYWAEQYPDSPISLSYTEWMGFGIVNSICILIVMIVYLNVFFIGIRCDSNKEEEIAVSKMIERKYKELGKISMEELIVLITFITLVIMWFFRSPGFMNGWTVLFPEPSFISDGVPAVFFGVLLFLFPAEKSGFWKCPQEGPPARAIHSWKSLNEKMHWGILLLIGAGFAMADGSDASGFSTWVAKILADLVGDLEKWAIVLVVTIVAALFTEICSNTAAASLFIPILGALAKELCLHPLSLLMPAVLACSLSFMLPAATPPNAIAFGSGRLKVTDMIKSGAMANIIGILIVNLITASYGAAYFDFNDEDFVNWANFTSCPGYNKTRI</sequence>
<proteinExistence type="inferred from homology"/>
<protein>
    <submittedName>
        <fullName evidence="7">Oidioi.mRNA.OKI2018_I69.chr2.g5252.t1.cds</fullName>
    </submittedName>
</protein>
<feature type="transmembrane region" description="Helical" evidence="6">
    <location>
        <begin position="236"/>
        <end position="262"/>
    </location>
</feature>
<feature type="transmembrane region" description="Helical" evidence="6">
    <location>
        <begin position="61"/>
        <end position="90"/>
    </location>
</feature>
<feature type="transmembrane region" description="Helical" evidence="6">
    <location>
        <begin position="460"/>
        <end position="490"/>
    </location>
</feature>
<keyword evidence="3 6" id="KW-0812">Transmembrane</keyword>
<feature type="transmembrane region" description="Helical" evidence="6">
    <location>
        <begin position="502"/>
        <end position="522"/>
    </location>
</feature>
<feature type="transmembrane region" description="Helical" evidence="6">
    <location>
        <begin position="421"/>
        <end position="440"/>
    </location>
</feature>
<dbReference type="EMBL" id="OU015567">
    <property type="protein sequence ID" value="CAG5110904.1"/>
    <property type="molecule type" value="Genomic_DNA"/>
</dbReference>
<keyword evidence="5 6" id="KW-0472">Membrane</keyword>
<feature type="transmembrane region" description="Helical" evidence="6">
    <location>
        <begin position="111"/>
        <end position="128"/>
    </location>
</feature>
<feature type="transmembrane region" description="Helical" evidence="6">
    <location>
        <begin position="331"/>
        <end position="352"/>
    </location>
</feature>
<keyword evidence="4 6" id="KW-1133">Transmembrane helix</keyword>
<evidence type="ECO:0000313" key="7">
    <source>
        <dbReference type="EMBL" id="CAG5110904.1"/>
    </source>
</evidence>
<dbReference type="Proteomes" id="UP001158576">
    <property type="component" value="Chromosome 2"/>
</dbReference>
<feature type="transmembrane region" description="Helical" evidence="6">
    <location>
        <begin position="148"/>
        <end position="179"/>
    </location>
</feature>
<keyword evidence="8" id="KW-1185">Reference proteome</keyword>
<dbReference type="PANTHER" id="PTHR10283">
    <property type="entry name" value="SOLUTE CARRIER FAMILY 13 MEMBER"/>
    <property type="match status" value="1"/>
</dbReference>
<dbReference type="CDD" id="cd01115">
    <property type="entry name" value="SLC13_permease"/>
    <property type="match status" value="1"/>
</dbReference>
<comment type="similarity">
    <text evidence="2">Belongs to the SLC13A/DASS transporter (TC 2.A.47) family. NADC subfamily.</text>
</comment>
<evidence type="ECO:0000256" key="4">
    <source>
        <dbReference type="ARBA" id="ARBA00022989"/>
    </source>
</evidence>
<comment type="subcellular location">
    <subcellularLocation>
        <location evidence="1">Membrane</location>
        <topology evidence="1">Multi-pass membrane protein</topology>
    </subcellularLocation>
</comment>
<accession>A0ABN7SZD7</accession>
<dbReference type="Pfam" id="PF00939">
    <property type="entry name" value="Na_sulph_symp"/>
    <property type="match status" value="1"/>
</dbReference>
<evidence type="ECO:0000256" key="6">
    <source>
        <dbReference type="SAM" id="Phobius"/>
    </source>
</evidence>
<evidence type="ECO:0000256" key="5">
    <source>
        <dbReference type="ARBA" id="ARBA00023136"/>
    </source>
</evidence>
<name>A0ABN7SZD7_OIKDI</name>
<feature type="transmembrane region" description="Helical" evidence="6">
    <location>
        <begin position="542"/>
        <end position="566"/>
    </location>
</feature>
<reference evidence="7 8" key="1">
    <citation type="submission" date="2021-04" db="EMBL/GenBank/DDBJ databases">
        <authorList>
            <person name="Bliznina A."/>
        </authorList>
    </citation>
    <scope>NUCLEOTIDE SEQUENCE [LARGE SCALE GENOMIC DNA]</scope>
</reference>
<evidence type="ECO:0000256" key="1">
    <source>
        <dbReference type="ARBA" id="ARBA00004141"/>
    </source>
</evidence>
<evidence type="ECO:0000256" key="3">
    <source>
        <dbReference type="ARBA" id="ARBA00022692"/>
    </source>
</evidence>
<evidence type="ECO:0000313" key="8">
    <source>
        <dbReference type="Proteomes" id="UP001158576"/>
    </source>
</evidence>
<feature type="transmembrane region" description="Helical" evidence="6">
    <location>
        <begin position="372"/>
        <end position="391"/>
    </location>
</feature>
<feature type="transmembrane region" description="Helical" evidence="6">
    <location>
        <begin position="282"/>
        <end position="310"/>
    </location>
</feature>
<feature type="transmembrane region" description="Helical" evidence="6">
    <location>
        <begin position="21"/>
        <end position="37"/>
    </location>
</feature>
<evidence type="ECO:0000256" key="2">
    <source>
        <dbReference type="ARBA" id="ARBA00006772"/>
    </source>
</evidence>
<gene>
    <name evidence="7" type="ORF">OKIOD_LOCUS14017</name>
</gene>
<organism evidence="7 8">
    <name type="scientific">Oikopleura dioica</name>
    <name type="common">Tunicate</name>
    <dbReference type="NCBI Taxonomy" id="34765"/>
    <lineage>
        <taxon>Eukaryota</taxon>
        <taxon>Metazoa</taxon>
        <taxon>Chordata</taxon>
        <taxon>Tunicata</taxon>
        <taxon>Appendicularia</taxon>
        <taxon>Copelata</taxon>
        <taxon>Oikopleuridae</taxon>
        <taxon>Oikopleura</taxon>
    </lineage>
</organism>
<dbReference type="InterPro" id="IPR001898">
    <property type="entry name" value="SLC13A/DASS"/>
</dbReference>